<dbReference type="PROSITE" id="PS51918">
    <property type="entry name" value="RADICAL_SAM"/>
    <property type="match status" value="1"/>
</dbReference>
<dbReference type="CDD" id="cd01335">
    <property type="entry name" value="Radical_SAM"/>
    <property type="match status" value="1"/>
</dbReference>
<feature type="domain" description="Radical SAM core" evidence="5">
    <location>
        <begin position="11"/>
        <end position="215"/>
    </location>
</feature>
<evidence type="ECO:0000256" key="4">
    <source>
        <dbReference type="ARBA" id="ARBA00023014"/>
    </source>
</evidence>
<dbReference type="GO" id="GO:0051536">
    <property type="term" value="F:iron-sulfur cluster binding"/>
    <property type="evidence" value="ECO:0007669"/>
    <property type="project" value="UniProtKB-KW"/>
</dbReference>
<dbReference type="InterPro" id="IPR007197">
    <property type="entry name" value="rSAM"/>
</dbReference>
<dbReference type="AlphaFoldDB" id="A0A2K4ZK08"/>
<evidence type="ECO:0000313" key="7">
    <source>
        <dbReference type="Proteomes" id="UP000236311"/>
    </source>
</evidence>
<gene>
    <name evidence="6" type="primary">moaA_3</name>
    <name evidence="6" type="ORF">AMURIS_03549</name>
</gene>
<sequence length="335" mass="38210">MNRINLNMGCTSFPTVINIELTDRCPLTCPYCYKDLEMVHNIEFSVLVRILHEFAQNGGKYVLLSGGEPLLYPHLMETLTFCKNNGLRTAVSTSGYALDEYNLNNLFKSGLNSLFISLNSHIQEINSLSRDGYEFAINAMELCNKLHIKYRINTVVRHDSVKHLLGLVEFARKYGAIGIDLLSNKPNNEGIITSPLDNNDLRELIRIMNDNSDFLNYQTCFTQVKAYFNKISGHKRLNLILKGCSAGRYSMAIFSDGLYAPCPHSREREEFDSIYSYWNKSTVLAKYRKQSILEDKICFSCSYKDFCSPCLVFPVYNNCLSDFDESGDENEGIQI</sequence>
<dbReference type="GO" id="GO:0046872">
    <property type="term" value="F:metal ion binding"/>
    <property type="evidence" value="ECO:0007669"/>
    <property type="project" value="UniProtKB-KW"/>
</dbReference>
<protein>
    <submittedName>
        <fullName evidence="6">Cyclic pyranopterin monophosphate synthase</fullName>
        <ecNumber evidence="6">4.-.-.-</ecNumber>
    </submittedName>
</protein>
<evidence type="ECO:0000313" key="6">
    <source>
        <dbReference type="EMBL" id="SOY30818.1"/>
    </source>
</evidence>
<evidence type="ECO:0000256" key="3">
    <source>
        <dbReference type="ARBA" id="ARBA00023004"/>
    </source>
</evidence>
<dbReference type="EC" id="4.-.-.-" evidence="6"/>
<reference evidence="6 7" key="1">
    <citation type="submission" date="2018-01" db="EMBL/GenBank/DDBJ databases">
        <authorList>
            <person name="Gaut B.S."/>
            <person name="Morton B.R."/>
            <person name="Clegg M.T."/>
            <person name="Duvall M.R."/>
        </authorList>
    </citation>
    <scope>NUCLEOTIDE SEQUENCE [LARGE SCALE GENOMIC DNA]</scope>
    <source>
        <strain evidence="6">GP69</strain>
    </source>
</reference>
<evidence type="ECO:0000256" key="1">
    <source>
        <dbReference type="ARBA" id="ARBA00022691"/>
    </source>
</evidence>
<dbReference type="SUPFAM" id="SSF102114">
    <property type="entry name" value="Radical SAM enzymes"/>
    <property type="match status" value="1"/>
</dbReference>
<keyword evidence="4" id="KW-0411">Iron-sulfur</keyword>
<keyword evidence="7" id="KW-1185">Reference proteome</keyword>
<dbReference type="InterPro" id="IPR050377">
    <property type="entry name" value="Radical_SAM_PqqE_MftC-like"/>
</dbReference>
<organism evidence="6 7">
    <name type="scientific">Acetatifactor muris</name>
    <dbReference type="NCBI Taxonomy" id="879566"/>
    <lineage>
        <taxon>Bacteria</taxon>
        <taxon>Bacillati</taxon>
        <taxon>Bacillota</taxon>
        <taxon>Clostridia</taxon>
        <taxon>Lachnospirales</taxon>
        <taxon>Lachnospiraceae</taxon>
        <taxon>Acetatifactor</taxon>
    </lineage>
</organism>
<dbReference type="SFLD" id="SFLDS00029">
    <property type="entry name" value="Radical_SAM"/>
    <property type="match status" value="1"/>
</dbReference>
<dbReference type="GO" id="GO:0016829">
    <property type="term" value="F:lyase activity"/>
    <property type="evidence" value="ECO:0007669"/>
    <property type="project" value="UniProtKB-KW"/>
</dbReference>
<dbReference type="Proteomes" id="UP000236311">
    <property type="component" value="Unassembled WGS sequence"/>
</dbReference>
<dbReference type="EMBL" id="OFSM01000019">
    <property type="protein sequence ID" value="SOY30818.1"/>
    <property type="molecule type" value="Genomic_DNA"/>
</dbReference>
<dbReference type="InterPro" id="IPR058240">
    <property type="entry name" value="rSAM_sf"/>
</dbReference>
<dbReference type="Gene3D" id="3.20.20.70">
    <property type="entry name" value="Aldolase class I"/>
    <property type="match status" value="1"/>
</dbReference>
<dbReference type="InterPro" id="IPR013785">
    <property type="entry name" value="Aldolase_TIM"/>
</dbReference>
<dbReference type="Pfam" id="PF04055">
    <property type="entry name" value="Radical_SAM"/>
    <property type="match status" value="1"/>
</dbReference>
<dbReference type="SFLD" id="SFLDG01067">
    <property type="entry name" value="SPASM/twitch_domain_containing"/>
    <property type="match status" value="1"/>
</dbReference>
<name>A0A2K4ZK08_9FIRM</name>
<keyword evidence="1" id="KW-0949">S-adenosyl-L-methionine</keyword>
<keyword evidence="2" id="KW-0479">Metal-binding</keyword>
<evidence type="ECO:0000259" key="5">
    <source>
        <dbReference type="PROSITE" id="PS51918"/>
    </source>
</evidence>
<dbReference type="PANTHER" id="PTHR11228">
    <property type="entry name" value="RADICAL SAM DOMAIN PROTEIN"/>
    <property type="match status" value="1"/>
</dbReference>
<accession>A0A2K4ZK08</accession>
<proteinExistence type="predicted"/>
<keyword evidence="6" id="KW-0456">Lyase</keyword>
<evidence type="ECO:0000256" key="2">
    <source>
        <dbReference type="ARBA" id="ARBA00022723"/>
    </source>
</evidence>
<dbReference type="RefSeq" id="WP_172455184.1">
    <property type="nucleotide sequence ID" value="NZ_JANJZD010000019.1"/>
</dbReference>
<keyword evidence="3" id="KW-0408">Iron</keyword>
<dbReference type="PANTHER" id="PTHR11228:SF7">
    <property type="entry name" value="PQQA PEPTIDE CYCLASE"/>
    <property type="match status" value="1"/>
</dbReference>